<evidence type="ECO:0000313" key="2">
    <source>
        <dbReference type="EMBL" id="KKU91113.1"/>
    </source>
</evidence>
<dbReference type="InterPro" id="IPR052538">
    <property type="entry name" value="Flavonoid_dioxygenase-like"/>
</dbReference>
<dbReference type="InterPro" id="IPR014710">
    <property type="entry name" value="RmlC-like_jellyroll"/>
</dbReference>
<gene>
    <name evidence="2" type="ORF">UY23_C0004G0058</name>
</gene>
<evidence type="ECO:0000313" key="3">
    <source>
        <dbReference type="Proteomes" id="UP000034956"/>
    </source>
</evidence>
<dbReference type="Pfam" id="PF07883">
    <property type="entry name" value="Cupin_2"/>
    <property type="match status" value="1"/>
</dbReference>
<organism evidence="2 3">
    <name type="scientific">Candidatus Jorgensenbacteria bacterium GW2011_GWA1_48_11</name>
    <dbReference type="NCBI Taxonomy" id="1618660"/>
    <lineage>
        <taxon>Bacteria</taxon>
        <taxon>Candidatus Joergenseniibacteriota</taxon>
    </lineage>
</organism>
<dbReference type="EMBL" id="LCPF01000004">
    <property type="protein sequence ID" value="KKU91113.1"/>
    <property type="molecule type" value="Genomic_DNA"/>
</dbReference>
<proteinExistence type="predicted"/>
<evidence type="ECO:0000259" key="1">
    <source>
        <dbReference type="Pfam" id="PF07883"/>
    </source>
</evidence>
<comment type="caution">
    <text evidence="2">The sequence shown here is derived from an EMBL/GenBank/DDBJ whole genome shotgun (WGS) entry which is preliminary data.</text>
</comment>
<dbReference type="Proteomes" id="UP000034956">
    <property type="component" value="Unassembled WGS sequence"/>
</dbReference>
<dbReference type="PATRIC" id="fig|1618660.3.peg.621"/>
<name>A0A0G1WLC5_9BACT</name>
<sequence>MIHLNFMKGFVENIEKLALENENFRRVIYTARYSQLVLMSLKPGEEIGEEVHGLDQFLRIEKGEGRAVLNGVASSIADGSAIIVPAGTRHNIINVSASEPMKLYTVYSPPNHRDGVIHATRPQAEKDEEHFDGRTTESQ</sequence>
<dbReference type="AlphaFoldDB" id="A0A0G1WLC5"/>
<reference evidence="2 3" key="1">
    <citation type="journal article" date="2015" name="Nature">
        <title>rRNA introns, odd ribosomes, and small enigmatic genomes across a large radiation of phyla.</title>
        <authorList>
            <person name="Brown C.T."/>
            <person name="Hug L.A."/>
            <person name="Thomas B.C."/>
            <person name="Sharon I."/>
            <person name="Castelle C.J."/>
            <person name="Singh A."/>
            <person name="Wilkins M.J."/>
            <person name="Williams K.H."/>
            <person name="Banfield J.F."/>
        </authorList>
    </citation>
    <scope>NUCLEOTIDE SEQUENCE [LARGE SCALE GENOMIC DNA]</scope>
</reference>
<dbReference type="PANTHER" id="PTHR43346">
    <property type="entry name" value="LIGAND BINDING DOMAIN PROTEIN, PUTATIVE (AFU_ORTHOLOGUE AFUA_6G14370)-RELATED"/>
    <property type="match status" value="1"/>
</dbReference>
<dbReference type="Gene3D" id="2.60.120.10">
    <property type="entry name" value="Jelly Rolls"/>
    <property type="match status" value="1"/>
</dbReference>
<feature type="domain" description="Cupin type-2" evidence="1">
    <location>
        <begin position="38"/>
        <end position="107"/>
    </location>
</feature>
<dbReference type="PANTHER" id="PTHR43346:SF1">
    <property type="entry name" value="QUERCETIN 2,3-DIOXYGENASE-RELATED"/>
    <property type="match status" value="1"/>
</dbReference>
<dbReference type="CDD" id="cd02223">
    <property type="entry name" value="cupin_Bh2720-like"/>
    <property type="match status" value="1"/>
</dbReference>
<dbReference type="InterPro" id="IPR013096">
    <property type="entry name" value="Cupin_2"/>
</dbReference>
<dbReference type="InterPro" id="IPR011051">
    <property type="entry name" value="RmlC_Cupin_sf"/>
</dbReference>
<dbReference type="SUPFAM" id="SSF51182">
    <property type="entry name" value="RmlC-like cupins"/>
    <property type="match status" value="1"/>
</dbReference>
<accession>A0A0G1WLC5</accession>
<protein>
    <submittedName>
        <fullName evidence="2">Cupin region</fullName>
    </submittedName>
</protein>